<gene>
    <name evidence="5" type="primary">MAMDC2</name>
</gene>
<dbReference type="InterPro" id="IPR051560">
    <property type="entry name" value="MAM_domain-containing"/>
</dbReference>
<feature type="domain" description="MAM" evidence="3">
    <location>
        <begin position="275"/>
        <end position="439"/>
    </location>
</feature>
<feature type="region of interest" description="Disordered" evidence="1">
    <location>
        <begin position="43"/>
        <end position="128"/>
    </location>
</feature>
<dbReference type="SMART" id="SM00137">
    <property type="entry name" value="MAM"/>
    <property type="match status" value="3"/>
</dbReference>
<dbReference type="Proteomes" id="UP001318040">
    <property type="component" value="Chromosome 13"/>
</dbReference>
<evidence type="ECO:0000256" key="2">
    <source>
        <dbReference type="SAM" id="SignalP"/>
    </source>
</evidence>
<feature type="domain" description="MAM" evidence="3">
    <location>
        <begin position="128"/>
        <end position="276"/>
    </location>
</feature>
<reference evidence="5" key="1">
    <citation type="submission" date="2025-08" db="UniProtKB">
        <authorList>
            <consortium name="RefSeq"/>
        </authorList>
    </citation>
    <scope>IDENTIFICATION</scope>
    <source>
        <tissue evidence="5">Sperm</tissue>
    </source>
</reference>
<dbReference type="CDD" id="cd06263">
    <property type="entry name" value="MAM"/>
    <property type="match status" value="3"/>
</dbReference>
<feature type="domain" description="MAM" evidence="3">
    <location>
        <begin position="449"/>
        <end position="620"/>
    </location>
</feature>
<keyword evidence="4" id="KW-1185">Reference proteome</keyword>
<dbReference type="AlphaFoldDB" id="A0AAJ7T0L1"/>
<dbReference type="GO" id="GO:0016020">
    <property type="term" value="C:membrane"/>
    <property type="evidence" value="ECO:0007669"/>
    <property type="project" value="InterPro"/>
</dbReference>
<dbReference type="PROSITE" id="PS50060">
    <property type="entry name" value="MAM_2"/>
    <property type="match status" value="4"/>
</dbReference>
<accession>A0AAJ7T0L1</accession>
<dbReference type="SUPFAM" id="SSF49899">
    <property type="entry name" value="Concanavalin A-like lectins/glucanases"/>
    <property type="match status" value="4"/>
</dbReference>
<dbReference type="KEGG" id="pmrn:116941880"/>
<evidence type="ECO:0000256" key="1">
    <source>
        <dbReference type="SAM" id="MobiDB-lite"/>
    </source>
</evidence>
<dbReference type="PANTHER" id="PTHR23282">
    <property type="entry name" value="APICAL ENDOSOMAL GLYCOPROTEIN PRECURSOR"/>
    <property type="match status" value="1"/>
</dbReference>
<feature type="chain" id="PRO_5042528411" evidence="2">
    <location>
        <begin position="22"/>
        <end position="806"/>
    </location>
</feature>
<protein>
    <submittedName>
        <fullName evidence="5">MAM domain-containing protein 2 isoform X1</fullName>
    </submittedName>
</protein>
<name>A0AAJ7T0L1_PETMA</name>
<dbReference type="InterPro" id="IPR000998">
    <property type="entry name" value="MAM_dom"/>
</dbReference>
<organism evidence="4 5">
    <name type="scientific">Petromyzon marinus</name>
    <name type="common">Sea lamprey</name>
    <dbReference type="NCBI Taxonomy" id="7757"/>
    <lineage>
        <taxon>Eukaryota</taxon>
        <taxon>Metazoa</taxon>
        <taxon>Chordata</taxon>
        <taxon>Craniata</taxon>
        <taxon>Vertebrata</taxon>
        <taxon>Cyclostomata</taxon>
        <taxon>Hyperoartia</taxon>
        <taxon>Petromyzontiformes</taxon>
        <taxon>Petromyzontidae</taxon>
        <taxon>Petromyzon</taxon>
    </lineage>
</organism>
<dbReference type="GeneID" id="116941880"/>
<dbReference type="PANTHER" id="PTHR23282:SF101">
    <property type="entry name" value="MAM DOMAIN-CONTAINING PROTEIN"/>
    <property type="match status" value="1"/>
</dbReference>
<sequence length="806" mass="87428">MSIPLLLLLLGCCCCFCVSHAAGPGPRRRSSVSVTWRPRLLLNRGPAEQLHADTGSGHAQPGMAGSDREPGSGTEGGLAVERSAPGGGRRERVGHPAGAAARRRHKGRQAGTGTRPADNGTRSWRESPSCRFKRGTCGFTNDRSGEFQWVWSDGVMSVGKSVPTEAPASRLLSPPLAAGRRACVELVYRVSGGPRAGLAARALARGALVAGDGAAAAVVWTSAARGDGNDEGWRFGAFDVGPFDEPFQLVFEATLSEGAVVVAIEEISLSDRFCLACGFEEEHLCGYENEAEEEASWAMRGGGRRYPAPYNRPLDHDSFLSQQGHHYLLVNWHGTRGLGGTARLASPMVTDPLPGCLRFHYQVEGGGEDGLMVRAQEAGGYVHELWRWAGSTLGSWEAASTHLEMTHPFQVVFEGTVLGTSKGFVALDDVSFHPGPCEEEKQGFLKQMTDCDFENGFCYWKQQPGNSRWKFSSGSPYTTPQGDHTTGYGHFAAASGRALSREPIARLVSPELPPEREYCLRFFRATTGAAAARLHVRARDVPALRSTRGRPEPAAPGAPAAEETLWSSARRPDHGWLQAEINVRRSHPHRIMFVVHCFSPLLCGKISLDDITLTHGNCMQSKAPRSLANCDFDEGLCGYRHDVRETFKWLRRSGNTPTSSTGPQGDHTTGHGHYVYIEASGMPPGRRASLLSPKLRGVPGARCLSFFCHLHGAGVGELSVSLREGQDPARRDAALWARWGEHGDVWRRALVEYSSAFDHQIVFTAISGPSASGDISLDDITIQKGPCDDDPTNLHEPDHGWKNYIK</sequence>
<proteinExistence type="predicted"/>
<evidence type="ECO:0000313" key="5">
    <source>
        <dbReference type="RefSeq" id="XP_032809083.1"/>
    </source>
</evidence>
<dbReference type="RefSeq" id="XP_032809083.1">
    <property type="nucleotide sequence ID" value="XM_032953192.1"/>
</dbReference>
<keyword evidence="2" id="KW-0732">Signal</keyword>
<dbReference type="CTD" id="256691"/>
<dbReference type="PRINTS" id="PR00020">
    <property type="entry name" value="MAMDOMAIN"/>
</dbReference>
<dbReference type="Pfam" id="PF00629">
    <property type="entry name" value="MAM"/>
    <property type="match status" value="4"/>
</dbReference>
<feature type="signal peptide" evidence="2">
    <location>
        <begin position="1"/>
        <end position="21"/>
    </location>
</feature>
<dbReference type="Gene3D" id="2.60.120.200">
    <property type="match status" value="4"/>
</dbReference>
<feature type="domain" description="MAM" evidence="3">
    <location>
        <begin position="628"/>
        <end position="789"/>
    </location>
</feature>
<evidence type="ECO:0000313" key="4">
    <source>
        <dbReference type="Proteomes" id="UP001318040"/>
    </source>
</evidence>
<feature type="region of interest" description="Disordered" evidence="1">
    <location>
        <begin position="543"/>
        <end position="567"/>
    </location>
</feature>
<dbReference type="InterPro" id="IPR013320">
    <property type="entry name" value="ConA-like_dom_sf"/>
</dbReference>
<evidence type="ECO:0000259" key="3">
    <source>
        <dbReference type="PROSITE" id="PS50060"/>
    </source>
</evidence>